<feature type="domain" description="NB-ARC" evidence="1">
    <location>
        <begin position="259"/>
        <end position="405"/>
    </location>
</feature>
<dbReference type="AlphaFoldDB" id="A0A8H5Z7F5"/>
<comment type="caution">
    <text evidence="4">The sequence shown here is derived from an EMBL/GenBank/DDBJ whole genome shotgun (WGS) entry which is preliminary data.</text>
</comment>
<dbReference type="InterPro" id="IPR056681">
    <property type="entry name" value="DUF7779"/>
</dbReference>
<dbReference type="EMBL" id="WNKQ01000014">
    <property type="protein sequence ID" value="KAF5847249.1"/>
    <property type="molecule type" value="Genomic_DNA"/>
</dbReference>
<dbReference type="PANTHER" id="PTHR46082">
    <property type="entry name" value="ATP/GTP-BINDING PROTEIN-RELATED"/>
    <property type="match status" value="1"/>
</dbReference>
<accession>A0A8H5Z7F5</accession>
<reference evidence="4" key="1">
    <citation type="submission" date="2019-11" db="EMBL/GenBank/DDBJ databases">
        <title>Bipolaris sorokiniana Genome sequencing.</title>
        <authorList>
            <person name="Wang H."/>
        </authorList>
    </citation>
    <scope>NUCLEOTIDE SEQUENCE</scope>
</reference>
<dbReference type="GO" id="GO:0043531">
    <property type="term" value="F:ADP binding"/>
    <property type="evidence" value="ECO:0007669"/>
    <property type="project" value="InterPro"/>
</dbReference>
<evidence type="ECO:0000259" key="3">
    <source>
        <dbReference type="Pfam" id="PF25000"/>
    </source>
</evidence>
<dbReference type="InterPro" id="IPR011990">
    <property type="entry name" value="TPR-like_helical_dom_sf"/>
</dbReference>
<evidence type="ECO:0000313" key="4">
    <source>
        <dbReference type="EMBL" id="KAF5843952.1"/>
    </source>
</evidence>
<gene>
    <name evidence="5" type="ORF">GGP41_003559</name>
    <name evidence="4" type="ORF">GGP41_010185</name>
</gene>
<evidence type="ECO:0008006" key="7">
    <source>
        <dbReference type="Google" id="ProtNLM"/>
    </source>
</evidence>
<sequence>MDPLSITASIIGIIGGISAISKTIKTIKGLPKAFDEVQKDLPLVLNILRGAQNSLLDGQEISDEEKNAITAVLQPSRDKAEELKRIFDDVRAECEEDKDARDWAKLRTAYRKALRGVKASRVEHLMMDILESMKKLALSQVFKSATQNHIQTLEKAIHDLSKVEPSLPDSEFGADGQIYASQHNASGAIAQQSNVQGGTNTFNSGKYVATGTGHTFNYERPETPPQPSYFVPFRRDRDFIDRGTLLDQIRERCAAPASRVALVGLGGVGKSQLAIEHCYRTAEQSPDAWVFWVHASNTARLEQSFREIADQVKVRGRKDPQADVFKLVHDWLHNEKNGRWLLVLDNTDDAAVLSPTDDGSKLGSGLRQHLSRYLPSSRHGAVLVTSRTKRAAMQVVEDSDIILIKPMHDIAAHALLRKKLRDVDEEDKSIATLATTLDHMPLALVQAAAYIRERVPRCSVRQYLEEYQQNDRRKTSLLNQEAGHLRRDTAASNSVLITWQISFDHIRSTRQSAAGLLSLMSFFDRQGIQEALLRRQSSTADEHVSAVRTDDEFEDDVLALRDYSFITVTRDADTFEMHSLVQLAMRTWLENEGQLEKWRERFISNLCAELPTGEHENWEKCQALFPHAQAALAQQPKSRESLKEWALLLYKAAWYAWQQGRAGEAEEMAMMSMQVRREVLGHEHPSTLTSMNNLANVLDSQGKYEEAEAMHRQTLARREKVLGHEHPDTLTSVYCLAQLLTHQHHYSEALTLYARACAGFQAVLGKDHPTTYACHQHYAKALASEQQDQPSLSPRIADSSASMRIGKRSKLLRGLAKMGIRSSKWSM</sequence>
<feature type="domain" description="DUF7779" evidence="3">
    <location>
        <begin position="508"/>
        <end position="591"/>
    </location>
</feature>
<dbReference type="SUPFAM" id="SSF48452">
    <property type="entry name" value="TPR-like"/>
    <property type="match status" value="1"/>
</dbReference>
<evidence type="ECO:0000259" key="2">
    <source>
        <dbReference type="Pfam" id="PF17107"/>
    </source>
</evidence>
<dbReference type="InterPro" id="IPR027417">
    <property type="entry name" value="P-loop_NTPase"/>
</dbReference>
<organism evidence="4 6">
    <name type="scientific">Cochliobolus sativus</name>
    <name type="common">Common root rot and spot blotch fungus</name>
    <name type="synonym">Bipolaris sorokiniana</name>
    <dbReference type="NCBI Taxonomy" id="45130"/>
    <lineage>
        <taxon>Eukaryota</taxon>
        <taxon>Fungi</taxon>
        <taxon>Dikarya</taxon>
        <taxon>Ascomycota</taxon>
        <taxon>Pezizomycotina</taxon>
        <taxon>Dothideomycetes</taxon>
        <taxon>Pleosporomycetidae</taxon>
        <taxon>Pleosporales</taxon>
        <taxon>Pleosporineae</taxon>
        <taxon>Pleosporaceae</taxon>
        <taxon>Bipolaris</taxon>
    </lineage>
</organism>
<dbReference type="PANTHER" id="PTHR46082:SF6">
    <property type="entry name" value="AAA+ ATPASE DOMAIN-CONTAINING PROTEIN-RELATED"/>
    <property type="match status" value="1"/>
</dbReference>
<evidence type="ECO:0000259" key="1">
    <source>
        <dbReference type="Pfam" id="PF00931"/>
    </source>
</evidence>
<dbReference type="InterPro" id="IPR031352">
    <property type="entry name" value="SesA"/>
</dbReference>
<dbReference type="SUPFAM" id="SSF52540">
    <property type="entry name" value="P-loop containing nucleoside triphosphate hydrolases"/>
    <property type="match status" value="1"/>
</dbReference>
<dbReference type="Pfam" id="PF00931">
    <property type="entry name" value="NB-ARC"/>
    <property type="match status" value="1"/>
</dbReference>
<dbReference type="InterPro" id="IPR053137">
    <property type="entry name" value="NLR-like"/>
</dbReference>
<dbReference type="Gene3D" id="1.25.40.10">
    <property type="entry name" value="Tetratricopeptide repeat domain"/>
    <property type="match status" value="1"/>
</dbReference>
<dbReference type="EMBL" id="WNKQ01000062">
    <property type="protein sequence ID" value="KAF5843952.1"/>
    <property type="molecule type" value="Genomic_DNA"/>
</dbReference>
<dbReference type="Gene3D" id="3.40.50.300">
    <property type="entry name" value="P-loop containing nucleotide triphosphate hydrolases"/>
    <property type="match status" value="1"/>
</dbReference>
<protein>
    <recommendedName>
        <fullName evidence="7">NACHT-NTPase and P-loop NTPases N-terminal domain-containing protein</fullName>
    </recommendedName>
</protein>
<dbReference type="Proteomes" id="UP000624244">
    <property type="component" value="Unassembled WGS sequence"/>
</dbReference>
<dbReference type="Pfam" id="PF17107">
    <property type="entry name" value="SesA"/>
    <property type="match status" value="1"/>
</dbReference>
<feature type="domain" description="NACHT-NTPase and P-loop NTPases N-terminal" evidence="2">
    <location>
        <begin position="8"/>
        <end position="136"/>
    </location>
</feature>
<evidence type="ECO:0000313" key="6">
    <source>
        <dbReference type="Proteomes" id="UP000624244"/>
    </source>
</evidence>
<evidence type="ECO:0000313" key="5">
    <source>
        <dbReference type="EMBL" id="KAF5847249.1"/>
    </source>
</evidence>
<dbReference type="Pfam" id="PF25000">
    <property type="entry name" value="DUF7779"/>
    <property type="match status" value="1"/>
</dbReference>
<dbReference type="InterPro" id="IPR002182">
    <property type="entry name" value="NB-ARC"/>
</dbReference>
<dbReference type="Pfam" id="PF13374">
    <property type="entry name" value="TPR_10"/>
    <property type="match status" value="3"/>
</dbReference>
<proteinExistence type="predicted"/>
<name>A0A8H5Z7F5_COCSA</name>